<feature type="compositionally biased region" description="Basic and acidic residues" evidence="1">
    <location>
        <begin position="8"/>
        <end position="20"/>
    </location>
</feature>
<gene>
    <name evidence="2" type="ORF">LTRI10_LOCUS12465</name>
</gene>
<feature type="region of interest" description="Disordered" evidence="1">
    <location>
        <begin position="1"/>
        <end position="53"/>
    </location>
</feature>
<dbReference type="EMBL" id="OZ034815">
    <property type="protein sequence ID" value="CAL1370329.1"/>
    <property type="molecule type" value="Genomic_DNA"/>
</dbReference>
<evidence type="ECO:0000313" key="2">
    <source>
        <dbReference type="EMBL" id="CAL1370329.1"/>
    </source>
</evidence>
<dbReference type="AlphaFoldDB" id="A0AAV2D915"/>
<sequence length="193" mass="22037">MVDSNSAKSEKHSWRRRDPIDTWPMGSDGGSRSFHSPWRRTAPSKWRSSQSPSPVFVTNQIFSTVRRCRRDGGFKSGEEREAQLVAARLDRYVADGKRQRLQIFPLSMAIPTQAASQQPYRPPVQSTLHPRFPIPCPSKIRRRKELLPISIPSQTATSTVAFCFSFNVIDSDSRTLNDGDRFQMERVEEARSL</sequence>
<feature type="compositionally biased region" description="Polar residues" evidence="1">
    <location>
        <begin position="114"/>
        <end position="128"/>
    </location>
</feature>
<evidence type="ECO:0000256" key="1">
    <source>
        <dbReference type="SAM" id="MobiDB-lite"/>
    </source>
</evidence>
<organism evidence="2 3">
    <name type="scientific">Linum trigynum</name>
    <dbReference type="NCBI Taxonomy" id="586398"/>
    <lineage>
        <taxon>Eukaryota</taxon>
        <taxon>Viridiplantae</taxon>
        <taxon>Streptophyta</taxon>
        <taxon>Embryophyta</taxon>
        <taxon>Tracheophyta</taxon>
        <taxon>Spermatophyta</taxon>
        <taxon>Magnoliopsida</taxon>
        <taxon>eudicotyledons</taxon>
        <taxon>Gunneridae</taxon>
        <taxon>Pentapetalae</taxon>
        <taxon>rosids</taxon>
        <taxon>fabids</taxon>
        <taxon>Malpighiales</taxon>
        <taxon>Linaceae</taxon>
        <taxon>Linum</taxon>
    </lineage>
</organism>
<reference evidence="2 3" key="1">
    <citation type="submission" date="2024-04" db="EMBL/GenBank/DDBJ databases">
        <authorList>
            <person name="Fracassetti M."/>
        </authorList>
    </citation>
    <scope>NUCLEOTIDE SEQUENCE [LARGE SCALE GENOMIC DNA]</scope>
</reference>
<proteinExistence type="predicted"/>
<name>A0AAV2D915_9ROSI</name>
<protein>
    <submittedName>
        <fullName evidence="2">Uncharacterized protein</fullName>
    </submittedName>
</protein>
<dbReference type="Proteomes" id="UP001497516">
    <property type="component" value="Chromosome 2"/>
</dbReference>
<keyword evidence="3" id="KW-1185">Reference proteome</keyword>
<accession>A0AAV2D915</accession>
<feature type="region of interest" description="Disordered" evidence="1">
    <location>
        <begin position="114"/>
        <end position="133"/>
    </location>
</feature>
<evidence type="ECO:0000313" key="3">
    <source>
        <dbReference type="Proteomes" id="UP001497516"/>
    </source>
</evidence>